<evidence type="ECO:0000256" key="12">
    <source>
        <dbReference type="PIRNR" id="PIRNR006769"/>
    </source>
</evidence>
<dbReference type="SUPFAM" id="SSF53927">
    <property type="entry name" value="Cytidine deaminase-like"/>
    <property type="match status" value="1"/>
</dbReference>
<dbReference type="InterPro" id="IPR002734">
    <property type="entry name" value="RibDG_C"/>
</dbReference>
<evidence type="ECO:0000256" key="8">
    <source>
        <dbReference type="ARBA" id="ARBA00022833"/>
    </source>
</evidence>
<evidence type="ECO:0000256" key="5">
    <source>
        <dbReference type="ARBA" id="ARBA00007417"/>
    </source>
</evidence>
<sequence length="351" mass="39445">MDEAFINRCIELAYNGLGTTYPNPLVGSVVVYEGRIIGEGWHQRSGEGHAEVRAIASVKEKNLLPYSTLYVNLEPCCHYGKTPPCTELIIKHRIGRVVIGTTDPFAAVAGKGIDQLRAAGIAVTVGVCEAECLELNKRFFTYHNKQRPYIFLKWAQSSDGFIAPAHKDEVAPHWISCAEARQYAHLMRSREQAILVGVNTVIADNPSLDTREWYGHNPLRVIIDPYLRSPKNFKVWNDSQPTLFLADKQHCTFIAEKELKNTEVALIDFSADVLPQLCKVLYQKQIQSLIVEGGSYTLQEFIKNGLWDEAYIATGKTVLKEGVKAPYFSEGIKKEGATSYYQIYKNNKQRG</sequence>
<evidence type="ECO:0000256" key="2">
    <source>
        <dbReference type="ARBA" id="ARBA00004882"/>
    </source>
</evidence>
<comment type="pathway">
    <text evidence="3 12">Cofactor biosynthesis; riboflavin biosynthesis; 5-amino-6-(D-ribitylamino)uracil from GTP: step 3/4.</text>
</comment>
<keyword evidence="12 14" id="KW-0378">Hydrolase</keyword>
<keyword evidence="8 12" id="KW-0862">Zinc</keyword>
<comment type="caution">
    <text evidence="14">The sequence shown here is derived from an EMBL/GenBank/DDBJ whole genome shotgun (WGS) entry which is preliminary data.</text>
</comment>
<protein>
    <recommendedName>
        <fullName evidence="12">Riboflavin biosynthesis protein RibD</fullName>
    </recommendedName>
    <domain>
        <recommendedName>
            <fullName evidence="12">Diaminohydroxyphosphoribosylaminopyrimidine deaminase</fullName>
            <shortName evidence="12">DRAP deaminase</shortName>
            <ecNumber evidence="12">3.5.4.26</ecNumber>
        </recommendedName>
        <alternativeName>
            <fullName evidence="12">Riboflavin-specific deaminase</fullName>
        </alternativeName>
    </domain>
    <domain>
        <recommendedName>
            <fullName evidence="12">5-amino-6-(5-phosphoribosylamino)uracil reductase</fullName>
            <ecNumber evidence="12">1.1.1.193</ecNumber>
        </recommendedName>
        <alternativeName>
            <fullName evidence="12">HTP reductase</fullName>
        </alternativeName>
    </domain>
</protein>
<comment type="cofactor">
    <cofactor evidence="12">
        <name>Zn(2+)</name>
        <dbReference type="ChEBI" id="CHEBI:29105"/>
    </cofactor>
    <text evidence="12">Binds 1 zinc ion.</text>
</comment>
<comment type="catalytic activity">
    <reaction evidence="12">
        <text>5-amino-6-(5-phospho-D-ribitylamino)uracil + NADP(+) = 5-amino-6-(5-phospho-D-ribosylamino)uracil + NADPH + H(+)</text>
        <dbReference type="Rhea" id="RHEA:17845"/>
        <dbReference type="ChEBI" id="CHEBI:15378"/>
        <dbReference type="ChEBI" id="CHEBI:57783"/>
        <dbReference type="ChEBI" id="CHEBI:58349"/>
        <dbReference type="ChEBI" id="CHEBI:58421"/>
        <dbReference type="ChEBI" id="CHEBI:58453"/>
        <dbReference type="EC" id="1.1.1.193"/>
    </reaction>
</comment>
<evidence type="ECO:0000256" key="9">
    <source>
        <dbReference type="ARBA" id="ARBA00022857"/>
    </source>
</evidence>
<evidence type="ECO:0000256" key="11">
    <source>
        <dbReference type="ARBA" id="ARBA00023268"/>
    </source>
</evidence>
<dbReference type="PANTHER" id="PTHR38011:SF7">
    <property type="entry name" value="2,5-DIAMINO-6-RIBOSYLAMINO-4(3H)-PYRIMIDINONE 5'-PHOSPHATE REDUCTASE"/>
    <property type="match status" value="1"/>
</dbReference>
<dbReference type="PANTHER" id="PTHR38011">
    <property type="entry name" value="DIHYDROFOLATE REDUCTASE FAMILY PROTEIN (AFU_ORTHOLOGUE AFUA_8G06820)"/>
    <property type="match status" value="1"/>
</dbReference>
<dbReference type="InterPro" id="IPR016193">
    <property type="entry name" value="Cytidine_deaminase-like"/>
</dbReference>
<dbReference type="EC" id="1.1.1.193" evidence="12"/>
<feature type="domain" description="CMP/dCMP-type deaminase" evidence="13">
    <location>
        <begin position="1"/>
        <end position="124"/>
    </location>
</feature>
<keyword evidence="10 12" id="KW-0560">Oxidoreductase</keyword>
<dbReference type="PROSITE" id="PS51747">
    <property type="entry name" value="CYT_DCMP_DEAMINASES_2"/>
    <property type="match status" value="1"/>
</dbReference>
<comment type="similarity">
    <text evidence="4 12">In the N-terminal section; belongs to the cytidine and deoxycytidylate deaminase family.</text>
</comment>
<dbReference type="InterPro" id="IPR016192">
    <property type="entry name" value="APOBEC/CMP_deaminase_Zn-bd"/>
</dbReference>
<dbReference type="EC" id="3.5.4.26" evidence="12"/>
<dbReference type="Gene3D" id="3.40.140.10">
    <property type="entry name" value="Cytidine Deaminase, domain 2"/>
    <property type="match status" value="1"/>
</dbReference>
<evidence type="ECO:0000256" key="3">
    <source>
        <dbReference type="ARBA" id="ARBA00004910"/>
    </source>
</evidence>
<dbReference type="InterPro" id="IPR050765">
    <property type="entry name" value="Riboflavin_Biosynth_HTPR"/>
</dbReference>
<dbReference type="CDD" id="cd01284">
    <property type="entry name" value="Riboflavin_deaminase-reductase"/>
    <property type="match status" value="1"/>
</dbReference>
<evidence type="ECO:0000256" key="4">
    <source>
        <dbReference type="ARBA" id="ARBA00005259"/>
    </source>
</evidence>
<dbReference type="EMBL" id="JAGDYP010000003">
    <property type="protein sequence ID" value="MBO1883685.1"/>
    <property type="molecule type" value="Genomic_DNA"/>
</dbReference>
<dbReference type="GO" id="GO:0008835">
    <property type="term" value="F:diaminohydroxyphosphoribosylaminopyrimidine deaminase activity"/>
    <property type="evidence" value="ECO:0007669"/>
    <property type="project" value="UniProtKB-EC"/>
</dbReference>
<organism evidence="14 15">
    <name type="scientific">Capnocytophaga bilenii</name>
    <dbReference type="NCBI Taxonomy" id="2819369"/>
    <lineage>
        <taxon>Bacteria</taxon>
        <taxon>Pseudomonadati</taxon>
        <taxon>Bacteroidota</taxon>
        <taxon>Flavobacteriia</taxon>
        <taxon>Flavobacteriales</taxon>
        <taxon>Flavobacteriaceae</taxon>
        <taxon>Capnocytophaga</taxon>
    </lineage>
</organism>
<comment type="pathway">
    <text evidence="2 12">Cofactor biosynthesis; riboflavin biosynthesis; 5-amino-6-(D-ribitylamino)uracil from GTP: step 2/4.</text>
</comment>
<dbReference type="SUPFAM" id="SSF53597">
    <property type="entry name" value="Dihydrofolate reductase-like"/>
    <property type="match status" value="1"/>
</dbReference>
<proteinExistence type="inferred from homology"/>
<accession>A0ABS3PWJ0</accession>
<evidence type="ECO:0000256" key="6">
    <source>
        <dbReference type="ARBA" id="ARBA00022619"/>
    </source>
</evidence>
<dbReference type="InterPro" id="IPR004794">
    <property type="entry name" value="Eubact_RibD"/>
</dbReference>
<dbReference type="Pfam" id="PF00383">
    <property type="entry name" value="dCMP_cyt_deam_1"/>
    <property type="match status" value="1"/>
</dbReference>
<evidence type="ECO:0000259" key="13">
    <source>
        <dbReference type="PROSITE" id="PS51747"/>
    </source>
</evidence>
<dbReference type="PIRSF" id="PIRSF006769">
    <property type="entry name" value="RibD"/>
    <property type="match status" value="1"/>
</dbReference>
<keyword evidence="9 12" id="KW-0521">NADP</keyword>
<keyword evidence="6 12" id="KW-0686">Riboflavin biosynthesis</keyword>
<evidence type="ECO:0000256" key="1">
    <source>
        <dbReference type="ARBA" id="ARBA00002151"/>
    </source>
</evidence>
<dbReference type="PROSITE" id="PS00903">
    <property type="entry name" value="CYT_DCMP_DEAMINASES_1"/>
    <property type="match status" value="1"/>
</dbReference>
<evidence type="ECO:0000256" key="7">
    <source>
        <dbReference type="ARBA" id="ARBA00022723"/>
    </source>
</evidence>
<comment type="function">
    <text evidence="1 12">Converts 2,5-diamino-6-(ribosylamino)-4(3h)-pyrimidinone 5'-phosphate into 5-amino-6-(ribosylamino)-2,4(1h,3h)-pyrimidinedione 5'-phosphate.</text>
</comment>
<evidence type="ECO:0000313" key="14">
    <source>
        <dbReference type="EMBL" id="MBO1883685.1"/>
    </source>
</evidence>
<dbReference type="InterPro" id="IPR024072">
    <property type="entry name" value="DHFR-like_dom_sf"/>
</dbReference>
<evidence type="ECO:0000313" key="15">
    <source>
        <dbReference type="Proteomes" id="UP000681610"/>
    </source>
</evidence>
<keyword evidence="11" id="KW-0511">Multifunctional enzyme</keyword>
<comment type="catalytic activity">
    <reaction evidence="12">
        <text>2,5-diamino-6-hydroxy-4-(5-phosphoribosylamino)-pyrimidine + H2O + H(+) = 5-amino-6-(5-phospho-D-ribosylamino)uracil + NH4(+)</text>
        <dbReference type="Rhea" id="RHEA:21868"/>
        <dbReference type="ChEBI" id="CHEBI:15377"/>
        <dbReference type="ChEBI" id="CHEBI:15378"/>
        <dbReference type="ChEBI" id="CHEBI:28938"/>
        <dbReference type="ChEBI" id="CHEBI:58453"/>
        <dbReference type="ChEBI" id="CHEBI:58614"/>
        <dbReference type="EC" id="3.5.4.26"/>
    </reaction>
</comment>
<dbReference type="GO" id="GO:0008703">
    <property type="term" value="F:5-amino-6-(5-phosphoribosylamino)uracil reductase activity"/>
    <property type="evidence" value="ECO:0007669"/>
    <property type="project" value="UniProtKB-EC"/>
</dbReference>
<keyword evidence="7 12" id="KW-0479">Metal-binding</keyword>
<reference evidence="14 15" key="1">
    <citation type="submission" date="2021-03" db="EMBL/GenBank/DDBJ databases">
        <title>Isolation and description of Capnocytophaga bilenii sp. nov., a novel Capnocytophaga species, isolated from a gingivitis subject.</title>
        <authorList>
            <person name="Antezack A."/>
            <person name="Monnet-Corti V."/>
            <person name="La Scola B."/>
        </authorList>
    </citation>
    <scope>NUCLEOTIDE SEQUENCE [LARGE SCALE GENOMIC DNA]</scope>
    <source>
        <strain evidence="14 15">Marseille-Q4570</strain>
    </source>
</reference>
<dbReference type="NCBIfam" id="TIGR00326">
    <property type="entry name" value="eubact_ribD"/>
    <property type="match status" value="1"/>
</dbReference>
<gene>
    <name evidence="14" type="primary">ribD</name>
    <name evidence="14" type="ORF">J4N46_04435</name>
</gene>
<keyword evidence="15" id="KW-1185">Reference proteome</keyword>
<evidence type="ECO:0000256" key="10">
    <source>
        <dbReference type="ARBA" id="ARBA00023002"/>
    </source>
</evidence>
<name>A0ABS3PWJ0_9FLAO</name>
<dbReference type="Proteomes" id="UP000681610">
    <property type="component" value="Unassembled WGS sequence"/>
</dbReference>
<dbReference type="RefSeq" id="WP_208058313.1">
    <property type="nucleotide sequence ID" value="NZ_JAGDYP010000003.1"/>
</dbReference>
<dbReference type="Gene3D" id="3.40.430.10">
    <property type="entry name" value="Dihydrofolate Reductase, subunit A"/>
    <property type="match status" value="1"/>
</dbReference>
<dbReference type="Pfam" id="PF01872">
    <property type="entry name" value="RibD_C"/>
    <property type="match status" value="1"/>
</dbReference>
<dbReference type="InterPro" id="IPR002125">
    <property type="entry name" value="CMP_dCMP_dom"/>
</dbReference>
<comment type="similarity">
    <text evidence="5 12">In the C-terminal section; belongs to the HTP reductase family.</text>
</comment>